<dbReference type="KEGG" id="snep:Enr13x_06430"/>
<keyword evidence="1" id="KW-0812">Transmembrane</keyword>
<protein>
    <submittedName>
        <fullName evidence="2">Multidrug export protein AcrF</fullName>
    </submittedName>
</protein>
<dbReference type="SUPFAM" id="SSF82693">
    <property type="entry name" value="Multidrug efflux transporter AcrB pore domain, PN1, PN2, PC1 and PC2 subdomains"/>
    <property type="match status" value="2"/>
</dbReference>
<dbReference type="Proteomes" id="UP000319004">
    <property type="component" value="Chromosome"/>
</dbReference>
<gene>
    <name evidence="2" type="primary">acrF_1</name>
    <name evidence="2" type="ORF">Enr13x_06430</name>
</gene>
<dbReference type="Gene3D" id="1.20.1640.10">
    <property type="entry name" value="Multidrug efflux transporter AcrB transmembrane domain"/>
    <property type="match status" value="2"/>
</dbReference>
<accession>A0A518HIY2</accession>
<proteinExistence type="predicted"/>
<dbReference type="SUPFAM" id="SSF82866">
    <property type="entry name" value="Multidrug efflux transporter AcrB transmembrane domain"/>
    <property type="match status" value="2"/>
</dbReference>
<feature type="transmembrane region" description="Helical" evidence="1">
    <location>
        <begin position="936"/>
        <end position="955"/>
    </location>
</feature>
<dbReference type="InterPro" id="IPR027463">
    <property type="entry name" value="AcrB_DN_DC_subdom"/>
</dbReference>
<sequence length="1133" mass="122846">MSASSPPLPSLSLASLAVKYRPIVLSLVLLGMVMGAATYITIPRREDPEFTIRVCVVSTSWPGAPAVTVEELVTDKIEQELTGIEEVKLTRSTTVTGLSTIFVELEDNIAPEKIQNVWDKVRARVDLVPMPSADVRPIVNDEFGDTAVLVLAVHQTPSGGRELIRPQDRYSPRELERFAEDVQDALRLVPGVAEVEMFGAREEAIYIETEMANWAQIELTTARLESLAQERNIIQAGGELDTRAGHYSVNPGGEFNAVEEITQIASTVRTDDGDNSVPLTELGLTIERGYEDPASYICRVGDASGATEAVMLGITMKSGANIIDVCRDCKQRINELIVREQRLPSDVAVTAVSDQSESVTKKIRDVILNVVEAVLIVIAIVYLVVGFRTAFVMAANIPIVVIISIGLIAVFGVQLEQISLAALVISLGLLVDNAVQVCDQARTNQIAGMAPFPAAIDGANTLAIPMLVGTLTTMAAFIPMLFSLEGGGKEYIYSLPVTVSTTLALSWLLAMTFCVILAGVLIRAPEADYPASPVVSWFRKLAAWSPRLRHRHAVESAQPHGETKPTGNHAFNLYTRVARWAVNAKWLTALATAVLVVAILMLPVSSEFFPEAAGTQFAVKIILPETATIDHTDAAARQVESILRKLSREGGAESDRLRAYRTMVGGGGSRWHLGWDPEPQSRSFAEILVRTTSDSVTKAYAQRVRDVAQRGDASLGIAPIVGARVVPVQLALGPPADPLVLRIAGNGFADPAILRNTADRLKRLVAEQPETWDVNDSWGIDGYQIRVNVHQDQAVLAGVTNSQIAKTLTSYYSGLRLTTFREGDHQVPVYFRLRASQRESIAGLQESYVEGDRGKVPLASIASLEPAFELARIERRNMNRTIEVSSRMEPGVTGNDVVSRILKSEELRRLRDSLPVGYSIEPGGAYEESVEAGGQMMMSFAISFLLIILCLIFQYNGWSKPLIILSTLPLALVGAWLGLFLSDKSLGFMPQLGILALFGIVLNTAIIFVEFADILIAQKATEKRNAGSGDGPIQGLSVDEFRGCLIEAGKQRILPIFLTTATTVGGLIPLALSGGPLWEGLAWCMIVGLLLTTLLTLFVVPAFYAILVETFGVRPVVLAEAATEDPQPTQRVF</sequence>
<dbReference type="Gene3D" id="3.30.70.1430">
    <property type="entry name" value="Multidrug efflux transporter AcrB pore domain"/>
    <property type="match status" value="2"/>
</dbReference>
<dbReference type="PANTHER" id="PTHR32063:SF18">
    <property type="entry name" value="CATION EFFLUX SYSTEM PROTEIN"/>
    <property type="match status" value="1"/>
</dbReference>
<feature type="transmembrane region" description="Helical" evidence="1">
    <location>
        <begin position="504"/>
        <end position="522"/>
    </location>
</feature>
<keyword evidence="1" id="KW-0472">Membrane</keyword>
<dbReference type="AlphaFoldDB" id="A0A518HIY2"/>
<dbReference type="Gene3D" id="3.30.70.1440">
    <property type="entry name" value="Multidrug efflux transporter AcrB pore domain"/>
    <property type="match status" value="1"/>
</dbReference>
<evidence type="ECO:0000256" key="1">
    <source>
        <dbReference type="SAM" id="Phobius"/>
    </source>
</evidence>
<dbReference type="PANTHER" id="PTHR32063">
    <property type="match status" value="1"/>
</dbReference>
<dbReference type="Gene3D" id="3.30.70.1320">
    <property type="entry name" value="Multidrug efflux transporter AcrB pore domain like"/>
    <property type="match status" value="1"/>
</dbReference>
<feature type="transmembrane region" description="Helical" evidence="1">
    <location>
        <begin position="1080"/>
        <end position="1107"/>
    </location>
</feature>
<evidence type="ECO:0000313" key="2">
    <source>
        <dbReference type="EMBL" id="QDV40807.1"/>
    </source>
</evidence>
<reference evidence="2 3" key="1">
    <citation type="submission" date="2019-03" db="EMBL/GenBank/DDBJ databases">
        <title>Deep-cultivation of Planctomycetes and their phenomic and genomic characterization uncovers novel biology.</title>
        <authorList>
            <person name="Wiegand S."/>
            <person name="Jogler M."/>
            <person name="Boedeker C."/>
            <person name="Pinto D."/>
            <person name="Vollmers J."/>
            <person name="Rivas-Marin E."/>
            <person name="Kohn T."/>
            <person name="Peeters S.H."/>
            <person name="Heuer A."/>
            <person name="Rast P."/>
            <person name="Oberbeckmann S."/>
            <person name="Bunk B."/>
            <person name="Jeske O."/>
            <person name="Meyerdierks A."/>
            <person name="Storesund J.E."/>
            <person name="Kallscheuer N."/>
            <person name="Luecker S."/>
            <person name="Lage O.M."/>
            <person name="Pohl T."/>
            <person name="Merkel B.J."/>
            <person name="Hornburger P."/>
            <person name="Mueller R.-W."/>
            <person name="Bruemmer F."/>
            <person name="Labrenz M."/>
            <person name="Spormann A.M."/>
            <person name="Op den Camp H."/>
            <person name="Overmann J."/>
            <person name="Amann R."/>
            <person name="Jetten M.S.M."/>
            <person name="Mascher T."/>
            <person name="Medema M.H."/>
            <person name="Devos D.P."/>
            <person name="Kaster A.-K."/>
            <person name="Ovreas L."/>
            <person name="Rohde M."/>
            <person name="Galperin M.Y."/>
            <person name="Jogler C."/>
        </authorList>
    </citation>
    <scope>NUCLEOTIDE SEQUENCE [LARGE SCALE GENOMIC DNA]</scope>
    <source>
        <strain evidence="2 3">Enr13</strain>
    </source>
</reference>
<dbReference type="Gene3D" id="3.30.2090.10">
    <property type="entry name" value="Multidrug efflux transporter AcrB TolC docking domain, DN and DC subdomains"/>
    <property type="match status" value="2"/>
</dbReference>
<evidence type="ECO:0000313" key="3">
    <source>
        <dbReference type="Proteomes" id="UP000319004"/>
    </source>
</evidence>
<organism evidence="2 3">
    <name type="scientific">Stieleria neptunia</name>
    <dbReference type="NCBI Taxonomy" id="2527979"/>
    <lineage>
        <taxon>Bacteria</taxon>
        <taxon>Pseudomonadati</taxon>
        <taxon>Planctomycetota</taxon>
        <taxon>Planctomycetia</taxon>
        <taxon>Pirellulales</taxon>
        <taxon>Pirellulaceae</taxon>
        <taxon>Stieleria</taxon>
    </lineage>
</organism>
<dbReference type="PRINTS" id="PR00702">
    <property type="entry name" value="ACRIFLAVINRP"/>
</dbReference>
<dbReference type="GO" id="GO:0042910">
    <property type="term" value="F:xenobiotic transmembrane transporter activity"/>
    <property type="evidence" value="ECO:0007669"/>
    <property type="project" value="TreeGrafter"/>
</dbReference>
<feature type="transmembrane region" description="Helical" evidence="1">
    <location>
        <begin position="586"/>
        <end position="604"/>
    </location>
</feature>
<dbReference type="SUPFAM" id="SSF82714">
    <property type="entry name" value="Multidrug efflux transporter AcrB TolC docking domain, DN and DC subdomains"/>
    <property type="match status" value="1"/>
</dbReference>
<name>A0A518HIY2_9BACT</name>
<keyword evidence="3" id="KW-1185">Reference proteome</keyword>
<dbReference type="EMBL" id="CP037423">
    <property type="protein sequence ID" value="QDV40807.1"/>
    <property type="molecule type" value="Genomic_DNA"/>
</dbReference>
<dbReference type="GO" id="GO:0005886">
    <property type="term" value="C:plasma membrane"/>
    <property type="evidence" value="ECO:0007669"/>
    <property type="project" value="TreeGrafter"/>
</dbReference>
<dbReference type="InterPro" id="IPR001036">
    <property type="entry name" value="Acrflvin-R"/>
</dbReference>
<feature type="transmembrane region" description="Helical" evidence="1">
    <location>
        <begin position="994"/>
        <end position="1016"/>
    </location>
</feature>
<feature type="transmembrane region" description="Helical" evidence="1">
    <location>
        <begin position="462"/>
        <end position="484"/>
    </location>
</feature>
<feature type="transmembrane region" description="Helical" evidence="1">
    <location>
        <begin position="962"/>
        <end position="982"/>
    </location>
</feature>
<keyword evidence="1" id="KW-1133">Transmembrane helix</keyword>
<feature type="transmembrane region" description="Helical" evidence="1">
    <location>
        <begin position="1053"/>
        <end position="1074"/>
    </location>
</feature>
<feature type="transmembrane region" description="Helical" evidence="1">
    <location>
        <begin position="20"/>
        <end position="42"/>
    </location>
</feature>
<feature type="transmembrane region" description="Helical" evidence="1">
    <location>
        <begin position="366"/>
        <end position="385"/>
    </location>
</feature>
<feature type="transmembrane region" description="Helical" evidence="1">
    <location>
        <begin position="391"/>
        <end position="413"/>
    </location>
</feature>
<dbReference type="Pfam" id="PF00873">
    <property type="entry name" value="ACR_tran"/>
    <property type="match status" value="1"/>
</dbReference>